<keyword evidence="1" id="KW-0812">Transmembrane</keyword>
<evidence type="ECO:0008006" key="4">
    <source>
        <dbReference type="Google" id="ProtNLM"/>
    </source>
</evidence>
<evidence type="ECO:0000313" key="2">
    <source>
        <dbReference type="EMBL" id="USQ14983.1"/>
    </source>
</evidence>
<dbReference type="RefSeq" id="WP_252582087.1">
    <property type="nucleotide sequence ID" value="NZ_CP071527.1"/>
</dbReference>
<gene>
    <name evidence="2" type="ORF">J2N86_06720</name>
</gene>
<accession>A0ABY4YBG5</accession>
<keyword evidence="1" id="KW-1133">Transmembrane helix</keyword>
<feature type="transmembrane region" description="Helical" evidence="1">
    <location>
        <begin position="479"/>
        <end position="511"/>
    </location>
</feature>
<evidence type="ECO:0000313" key="3">
    <source>
        <dbReference type="Proteomes" id="UP001057474"/>
    </source>
</evidence>
<keyword evidence="1" id="KW-0472">Membrane</keyword>
<feature type="transmembrane region" description="Helical" evidence="1">
    <location>
        <begin position="531"/>
        <end position="556"/>
    </location>
</feature>
<evidence type="ECO:0000256" key="1">
    <source>
        <dbReference type="SAM" id="Phobius"/>
    </source>
</evidence>
<dbReference type="Proteomes" id="UP001057474">
    <property type="component" value="Chromosome"/>
</dbReference>
<organism evidence="2 3">
    <name type="scientific">Legionella lytica</name>
    <dbReference type="NCBI Taxonomy" id="96232"/>
    <lineage>
        <taxon>Bacteria</taxon>
        <taxon>Pseudomonadati</taxon>
        <taxon>Pseudomonadota</taxon>
        <taxon>Gammaproteobacteria</taxon>
        <taxon>Legionellales</taxon>
        <taxon>Legionellaceae</taxon>
        <taxon>Legionella</taxon>
    </lineage>
</organism>
<reference evidence="2" key="1">
    <citation type="submission" date="2021-03" db="EMBL/GenBank/DDBJ databases">
        <title>Legionella lytica PCM 2298.</title>
        <authorList>
            <person name="Koper P."/>
        </authorList>
    </citation>
    <scope>NUCLEOTIDE SEQUENCE</scope>
    <source>
        <strain evidence="2">PCM 2298</strain>
    </source>
</reference>
<protein>
    <recommendedName>
        <fullName evidence="4">Dot/Icm T4SS effector</fullName>
    </recommendedName>
</protein>
<proteinExistence type="predicted"/>
<keyword evidence="3" id="KW-1185">Reference proteome</keyword>
<name>A0ABY4YBG5_9GAMM</name>
<dbReference type="EMBL" id="CP071527">
    <property type="protein sequence ID" value="USQ14983.1"/>
    <property type="molecule type" value="Genomic_DNA"/>
</dbReference>
<sequence length="582" mass="63919">MTKMIIGFFCGTDYILKNDKLYENLRSILNVSKTSLLAYDGCQSHGGLFASGIQSIADKFISDLKKEVESLDNTETFQINFIAHSQGCFSALLAIKKIQADPDLRARVRITVDLHELVPRNFRWSTAIGGNLIIANMVHDLSDCDLVKHAHLTLHEKGLGSAGWDAFIPKFHAATIVQVEALPGWYDVQHNGQIRPEVEHPALFELGATKMRAILHADGYDVYSDEDTLRRQQTDAYNKVLTWVKSRTIPFEERNIHYGGHLIANNKEKNGLEVINWRHAQLIAAVPEHVLYGVTHAYYNYKKTDLEHYCNFTLILDTYLTTHPEHDVLVQELKDYAQAYFAEGHTGLDNFHTECQKSLNKAAVHGKQLYIAINSLCMNAYFLELCKALDRTPANNVFYHKLQTLTSILKEELSFEICLGKNISLIQNSKALMVARNTVAFFNAIYAPNASPDSILAAASDYVKENMCCGRHWSVGNKVLASVVLGLAAAVVGCMVGAMIGLGIGLAAGAIPGSGTLITTLVSAFLGSFQWAMVTASIVGTTAGLMGGSAASYGFFALSAREKHVQELADAVIANEGAALSN</sequence>